<evidence type="ECO:0000313" key="1">
    <source>
        <dbReference type="EMBL" id="MBW4706815.1"/>
    </source>
</evidence>
<protein>
    <submittedName>
        <fullName evidence="1">Uncharacterized protein</fullName>
    </submittedName>
</protein>
<accession>A0A9X1JX37</accession>
<name>A0A9X1JX37_9RHOB</name>
<reference evidence="1" key="1">
    <citation type="submission" date="2021-07" db="EMBL/GenBank/DDBJ databases">
        <title>Roseobacter insulae sp. nov., isolated from a tidal flat.</title>
        <authorList>
            <person name="Park S."/>
            <person name="Yoon J.-H."/>
        </authorList>
    </citation>
    <scope>NUCLEOTIDE SEQUENCE</scope>
    <source>
        <strain evidence="1">YSTF-M11</strain>
    </source>
</reference>
<dbReference type="EMBL" id="JAHXDN010000001">
    <property type="protein sequence ID" value="MBW4706815.1"/>
    <property type="molecule type" value="Genomic_DNA"/>
</dbReference>
<dbReference type="RefSeq" id="WP_219498907.1">
    <property type="nucleotide sequence ID" value="NZ_JAHXDN010000001.1"/>
</dbReference>
<dbReference type="AlphaFoldDB" id="A0A9X1JX37"/>
<organism evidence="1 2">
    <name type="scientific">Roseobacter insulae</name>
    <dbReference type="NCBI Taxonomy" id="2859783"/>
    <lineage>
        <taxon>Bacteria</taxon>
        <taxon>Pseudomonadati</taxon>
        <taxon>Pseudomonadota</taxon>
        <taxon>Alphaproteobacteria</taxon>
        <taxon>Rhodobacterales</taxon>
        <taxon>Roseobacteraceae</taxon>
        <taxon>Roseobacter</taxon>
    </lineage>
</organism>
<sequence length="145" mass="14911">MLELLFARDVQGRANNFDVSCVSGAIVFAIQSARAHIEAAQRPYGLFDLGSGNAATTQPDAVAVTVLRGARPDLAAGALPIVTAPTPRVADGADHGGAGQNENMAGALPYLPMCSWTAHPAEVCLGLCEIGQSMVTRHGQADAAE</sequence>
<dbReference type="Proteomes" id="UP001138661">
    <property type="component" value="Unassembled WGS sequence"/>
</dbReference>
<gene>
    <name evidence="1" type="ORF">KX928_03340</name>
</gene>
<proteinExistence type="predicted"/>
<evidence type="ECO:0000313" key="2">
    <source>
        <dbReference type="Proteomes" id="UP001138661"/>
    </source>
</evidence>
<comment type="caution">
    <text evidence="1">The sequence shown here is derived from an EMBL/GenBank/DDBJ whole genome shotgun (WGS) entry which is preliminary data.</text>
</comment>
<keyword evidence="2" id="KW-1185">Reference proteome</keyword>